<sequence length="326" mass="34408">MTDAYAMAARAPGGSDMFHKVAITLPEPGPGQVRIRHTAVGVNFLDVYYRGGSYPWPVEADLVTGSEGAGVVEAVGAGVTEFAVGQRVAYTTPNGAYATHRLLEAALLVPLPDDIADEIAAAVMLKGLTAQYLLHHSFPVQAGQTVLFHAAAGGVGLIAGQWLAAKGVRAIGTAGGPEKCALALQNGYDAVIDYRAQDFVTEVGTLTDGKGVAVAYDSVGRDTIMGSLDALERFGTLVSFGQSSGAPDQLKIKDLTKGSYRLTRPTLFHHVARRDWLLRAAEDLFGMIRSGKIVIRIDRTLPLAEVAEAHDGLEGRRTTGSTVLIP</sequence>
<dbReference type="InterPro" id="IPR013154">
    <property type="entry name" value="ADH-like_N"/>
</dbReference>
<dbReference type="InterPro" id="IPR047618">
    <property type="entry name" value="QOR-like"/>
</dbReference>
<proteinExistence type="predicted"/>
<evidence type="ECO:0000313" key="4">
    <source>
        <dbReference type="EMBL" id="MZQ89671.1"/>
    </source>
</evidence>
<gene>
    <name evidence="4" type="ORF">GS660_11265</name>
</gene>
<protein>
    <submittedName>
        <fullName evidence="4">Zinc-binding dehydrogenase</fullName>
    </submittedName>
</protein>
<dbReference type="PANTHER" id="PTHR48106">
    <property type="entry name" value="QUINONE OXIDOREDUCTASE PIG3-RELATED"/>
    <property type="match status" value="1"/>
</dbReference>
<dbReference type="Pfam" id="PF08240">
    <property type="entry name" value="ADH_N"/>
    <property type="match status" value="1"/>
</dbReference>
<dbReference type="InterPro" id="IPR036291">
    <property type="entry name" value="NAD(P)-bd_dom_sf"/>
</dbReference>
<keyword evidence="5" id="KW-1185">Reference proteome</keyword>
<keyword evidence="2" id="KW-0560">Oxidoreductase</keyword>
<dbReference type="SUPFAM" id="SSF51735">
    <property type="entry name" value="NAD(P)-binding Rossmann-fold domains"/>
    <property type="match status" value="1"/>
</dbReference>
<reference evidence="4 5" key="1">
    <citation type="submission" date="2020-01" db="EMBL/GenBank/DDBJ databases">
        <title>Frigidibacter albus SP32T (=CGMCC 1.13995T).</title>
        <authorList>
            <person name="Liao X."/>
        </authorList>
    </citation>
    <scope>NUCLEOTIDE SEQUENCE [LARGE SCALE GENOMIC DNA]</scope>
    <source>
        <strain evidence="4 5">SP32</strain>
    </source>
</reference>
<dbReference type="Pfam" id="PF00107">
    <property type="entry name" value="ADH_zinc_N"/>
    <property type="match status" value="1"/>
</dbReference>
<name>A0A6L8VIS5_9RHOB</name>
<dbReference type="CDD" id="cd05286">
    <property type="entry name" value="QOR2"/>
    <property type="match status" value="1"/>
</dbReference>
<organism evidence="4 5">
    <name type="scientific">Frigidibacter albus</name>
    <dbReference type="NCBI Taxonomy" id="1465486"/>
    <lineage>
        <taxon>Bacteria</taxon>
        <taxon>Pseudomonadati</taxon>
        <taxon>Pseudomonadota</taxon>
        <taxon>Alphaproteobacteria</taxon>
        <taxon>Rhodobacterales</taxon>
        <taxon>Paracoccaceae</taxon>
        <taxon>Frigidibacter</taxon>
    </lineage>
</organism>
<evidence type="ECO:0000256" key="1">
    <source>
        <dbReference type="ARBA" id="ARBA00022857"/>
    </source>
</evidence>
<evidence type="ECO:0000313" key="5">
    <source>
        <dbReference type="Proteomes" id="UP000477083"/>
    </source>
</evidence>
<dbReference type="InterPro" id="IPR013149">
    <property type="entry name" value="ADH-like_C"/>
</dbReference>
<comment type="caution">
    <text evidence="4">The sequence shown here is derived from an EMBL/GenBank/DDBJ whole genome shotgun (WGS) entry which is preliminary data.</text>
</comment>
<dbReference type="AlphaFoldDB" id="A0A6L8VIS5"/>
<keyword evidence="1" id="KW-0521">NADP</keyword>
<feature type="domain" description="Enoyl reductase (ER)" evidence="3">
    <location>
        <begin position="13"/>
        <end position="324"/>
    </location>
</feature>
<dbReference type="SUPFAM" id="SSF50129">
    <property type="entry name" value="GroES-like"/>
    <property type="match status" value="1"/>
</dbReference>
<dbReference type="InterPro" id="IPR011032">
    <property type="entry name" value="GroES-like_sf"/>
</dbReference>
<dbReference type="Gene3D" id="3.90.180.10">
    <property type="entry name" value="Medium-chain alcohol dehydrogenases, catalytic domain"/>
    <property type="match status" value="1"/>
</dbReference>
<dbReference type="GO" id="GO:0070402">
    <property type="term" value="F:NADPH binding"/>
    <property type="evidence" value="ECO:0007669"/>
    <property type="project" value="TreeGrafter"/>
</dbReference>
<dbReference type="InterPro" id="IPR020843">
    <property type="entry name" value="ER"/>
</dbReference>
<dbReference type="PANTHER" id="PTHR48106:SF13">
    <property type="entry name" value="QUINONE OXIDOREDUCTASE-RELATED"/>
    <property type="match status" value="1"/>
</dbReference>
<evidence type="ECO:0000256" key="2">
    <source>
        <dbReference type="ARBA" id="ARBA00023002"/>
    </source>
</evidence>
<dbReference type="GO" id="GO:0005829">
    <property type="term" value="C:cytosol"/>
    <property type="evidence" value="ECO:0007669"/>
    <property type="project" value="TreeGrafter"/>
</dbReference>
<dbReference type="Gene3D" id="3.40.50.720">
    <property type="entry name" value="NAD(P)-binding Rossmann-like Domain"/>
    <property type="match status" value="1"/>
</dbReference>
<dbReference type="Proteomes" id="UP000477083">
    <property type="component" value="Unassembled WGS sequence"/>
</dbReference>
<accession>A0A6L8VIS5</accession>
<dbReference type="SMART" id="SM00829">
    <property type="entry name" value="PKS_ER"/>
    <property type="match status" value="1"/>
</dbReference>
<dbReference type="GO" id="GO:0035925">
    <property type="term" value="F:mRNA 3'-UTR AU-rich region binding"/>
    <property type="evidence" value="ECO:0007669"/>
    <property type="project" value="TreeGrafter"/>
</dbReference>
<dbReference type="EMBL" id="WWNR01000006">
    <property type="protein sequence ID" value="MZQ89671.1"/>
    <property type="molecule type" value="Genomic_DNA"/>
</dbReference>
<dbReference type="FunFam" id="3.40.50.720:FF:000053">
    <property type="entry name" value="Quinone oxidoreductase 1"/>
    <property type="match status" value="1"/>
</dbReference>
<evidence type="ECO:0000259" key="3">
    <source>
        <dbReference type="SMART" id="SM00829"/>
    </source>
</evidence>
<dbReference type="RefSeq" id="WP_161346475.1">
    <property type="nucleotide sequence ID" value="NZ_BMGW01000006.1"/>
</dbReference>
<dbReference type="GO" id="GO:0003960">
    <property type="term" value="F:quinone reductase (NADPH) activity"/>
    <property type="evidence" value="ECO:0007669"/>
    <property type="project" value="InterPro"/>
</dbReference>
<dbReference type="OrthoDB" id="9805883at2"/>